<keyword evidence="3" id="KW-1185">Reference proteome</keyword>
<protein>
    <submittedName>
        <fullName evidence="2">Helicase associated domain-containing protein</fullName>
    </submittedName>
</protein>
<dbReference type="Proteomes" id="UP000623172">
    <property type="component" value="Unassembled WGS sequence"/>
</dbReference>
<dbReference type="InterPro" id="IPR005114">
    <property type="entry name" value="Helicase_assoc"/>
</dbReference>
<accession>A0A926D5T7</accession>
<sequence>MKKERVYRRLSWDGWYALARDYYEEHGDLLVPSNYKTKKGYRLGRWIERQRAMYNGILGAPICGERQAALERIGMVWRLEERLKWHVWMDMVKAYHERYHNLAVPTDYVTKDGHRLGYWIKEQRKKRKAGRMPEGQIQDLDQYGMIWSCYEKNSWFDWYELAQKYHREHGDLLVPSEYTAAGGERLGLWIAVQRERYLGKRKRKPLTLEQIEALERMDMVWTASGLREEKWNRMYHWVEEYALQNGKLPLWPEIKAPDGRSMNGWISTQRTSLSRGKISAERENKLMKLGIYAFGKKPAS</sequence>
<proteinExistence type="predicted"/>
<organism evidence="2 3">
    <name type="scientific">Gehongia tenuis</name>
    <dbReference type="NCBI Taxonomy" id="2763655"/>
    <lineage>
        <taxon>Bacteria</taxon>
        <taxon>Bacillati</taxon>
        <taxon>Bacillota</taxon>
        <taxon>Clostridia</taxon>
        <taxon>Christensenellales</taxon>
        <taxon>Christensenellaceae</taxon>
        <taxon>Gehongia</taxon>
    </lineage>
</organism>
<reference evidence="2" key="1">
    <citation type="submission" date="2020-08" db="EMBL/GenBank/DDBJ databases">
        <title>Genome public.</title>
        <authorList>
            <person name="Liu C."/>
            <person name="Sun Q."/>
        </authorList>
    </citation>
    <scope>NUCLEOTIDE SEQUENCE</scope>
    <source>
        <strain evidence="2">NSJ-53</strain>
    </source>
</reference>
<gene>
    <name evidence="2" type="ORF">H8696_08645</name>
</gene>
<evidence type="ECO:0000313" key="2">
    <source>
        <dbReference type="EMBL" id="MBC8531913.1"/>
    </source>
</evidence>
<dbReference type="Gene3D" id="6.10.140.530">
    <property type="match status" value="4"/>
</dbReference>
<feature type="domain" description="Helicase-associated" evidence="1">
    <location>
        <begin position="228"/>
        <end position="290"/>
    </location>
</feature>
<evidence type="ECO:0000313" key="3">
    <source>
        <dbReference type="Proteomes" id="UP000623172"/>
    </source>
</evidence>
<dbReference type="EMBL" id="JACRSR010000003">
    <property type="protein sequence ID" value="MBC8531913.1"/>
    <property type="molecule type" value="Genomic_DNA"/>
</dbReference>
<dbReference type="AlphaFoldDB" id="A0A926D5T7"/>
<feature type="domain" description="Helicase-associated" evidence="1">
    <location>
        <begin position="10"/>
        <end position="75"/>
    </location>
</feature>
<comment type="caution">
    <text evidence="2">The sequence shown here is derived from an EMBL/GenBank/DDBJ whole genome shotgun (WGS) entry which is preliminary data.</text>
</comment>
<evidence type="ECO:0000259" key="1">
    <source>
        <dbReference type="Pfam" id="PF03457"/>
    </source>
</evidence>
<feature type="domain" description="Helicase-associated" evidence="1">
    <location>
        <begin position="153"/>
        <end position="219"/>
    </location>
</feature>
<dbReference type="PANTHER" id="PTHR33418">
    <property type="entry name" value="HELICASE-ASSOCIATED"/>
    <property type="match status" value="1"/>
</dbReference>
<dbReference type="PANTHER" id="PTHR33418:SF1">
    <property type="entry name" value="HELICASE-ASSOCIATED DOMAIN-CONTAINING PROTEIN"/>
    <property type="match status" value="1"/>
</dbReference>
<name>A0A926D5T7_9FIRM</name>
<dbReference type="Pfam" id="PF03457">
    <property type="entry name" value="HA"/>
    <property type="match status" value="4"/>
</dbReference>
<feature type="domain" description="Helicase-associated" evidence="1">
    <location>
        <begin position="82"/>
        <end position="145"/>
    </location>
</feature>
<dbReference type="RefSeq" id="WP_249316707.1">
    <property type="nucleotide sequence ID" value="NZ_JACRSR010000003.1"/>
</dbReference>